<dbReference type="Proteomes" id="UP000887540">
    <property type="component" value="Unplaced"/>
</dbReference>
<feature type="active site" description="Cysteine sulfenic acid (-SOH) intermediate; for peroxidase activity" evidence="9">
    <location>
        <position position="15"/>
    </location>
</feature>
<dbReference type="Pfam" id="PF00578">
    <property type="entry name" value="AhpC-TSA"/>
    <property type="match status" value="1"/>
</dbReference>
<evidence type="ECO:0000256" key="5">
    <source>
        <dbReference type="ARBA" id="ARBA00023002"/>
    </source>
</evidence>
<protein>
    <recommendedName>
        <fullName evidence="2">thioredoxin-dependent peroxiredoxin</fullName>
        <ecNumber evidence="2">1.11.1.24</ecNumber>
    </recommendedName>
</protein>
<evidence type="ECO:0000259" key="10">
    <source>
        <dbReference type="Pfam" id="PF00578"/>
    </source>
</evidence>
<reference evidence="13" key="1">
    <citation type="submission" date="2022-11" db="UniProtKB">
        <authorList>
            <consortium name="WormBaseParasite"/>
        </authorList>
    </citation>
    <scope>IDENTIFICATION</scope>
</reference>
<keyword evidence="4" id="KW-0049">Antioxidant</keyword>
<evidence type="ECO:0000256" key="4">
    <source>
        <dbReference type="ARBA" id="ARBA00022862"/>
    </source>
</evidence>
<organism evidence="12 13">
    <name type="scientific">Acrobeloides nanus</name>
    <dbReference type="NCBI Taxonomy" id="290746"/>
    <lineage>
        <taxon>Eukaryota</taxon>
        <taxon>Metazoa</taxon>
        <taxon>Ecdysozoa</taxon>
        <taxon>Nematoda</taxon>
        <taxon>Chromadorea</taxon>
        <taxon>Rhabditida</taxon>
        <taxon>Tylenchina</taxon>
        <taxon>Cephalobomorpha</taxon>
        <taxon>Cephaloboidea</taxon>
        <taxon>Cephalobidae</taxon>
        <taxon>Acrobeloides</taxon>
    </lineage>
</organism>
<keyword evidence="5" id="KW-0560">Oxidoreductase</keyword>
<dbReference type="Pfam" id="PF10417">
    <property type="entry name" value="1-cysPrx_C"/>
    <property type="match status" value="1"/>
</dbReference>
<dbReference type="InterPro" id="IPR036249">
    <property type="entry name" value="Thioredoxin-like_sf"/>
</dbReference>
<keyword evidence="6" id="KW-1015">Disulfide bond</keyword>
<evidence type="ECO:0000256" key="8">
    <source>
        <dbReference type="ARBA" id="ARBA00049091"/>
    </source>
</evidence>
<feature type="domain" description="Alkyl hydroperoxide reductase subunit C/ Thiol specific antioxidant" evidence="10">
    <location>
        <begin position="13"/>
        <end position="104"/>
    </location>
</feature>
<dbReference type="GO" id="GO:0042744">
    <property type="term" value="P:hydrogen peroxide catabolic process"/>
    <property type="evidence" value="ECO:0007669"/>
    <property type="project" value="TreeGrafter"/>
</dbReference>
<keyword evidence="7" id="KW-0676">Redox-active center</keyword>
<dbReference type="GO" id="GO:0005829">
    <property type="term" value="C:cytosol"/>
    <property type="evidence" value="ECO:0007669"/>
    <property type="project" value="TreeGrafter"/>
</dbReference>
<name>A0A914EFH7_9BILA</name>
<keyword evidence="3" id="KW-0575">Peroxidase</keyword>
<dbReference type="InterPro" id="IPR019479">
    <property type="entry name" value="Peroxiredoxin_C"/>
</dbReference>
<evidence type="ECO:0000313" key="13">
    <source>
        <dbReference type="WBParaSite" id="ACRNAN_scaffold772.g14205.t1"/>
    </source>
</evidence>
<evidence type="ECO:0000256" key="1">
    <source>
        <dbReference type="ARBA" id="ARBA00009796"/>
    </source>
</evidence>
<dbReference type="GO" id="GO:0045454">
    <property type="term" value="P:cell redox homeostasis"/>
    <property type="evidence" value="ECO:0007669"/>
    <property type="project" value="TreeGrafter"/>
</dbReference>
<dbReference type="PANTHER" id="PTHR10681:SF163">
    <property type="entry name" value="AT16346P-RELATED"/>
    <property type="match status" value="1"/>
</dbReference>
<dbReference type="GO" id="GO:0019430">
    <property type="term" value="P:removal of superoxide radicals"/>
    <property type="evidence" value="ECO:0007669"/>
    <property type="project" value="TreeGrafter"/>
</dbReference>
<dbReference type="PIRSF" id="PIRSF000239">
    <property type="entry name" value="AHPC"/>
    <property type="match status" value="1"/>
</dbReference>
<dbReference type="WBParaSite" id="ACRNAN_scaffold772.g14205.t1">
    <property type="protein sequence ID" value="ACRNAN_scaffold772.g14205.t1"/>
    <property type="gene ID" value="ACRNAN_scaffold772.g14205"/>
</dbReference>
<dbReference type="InterPro" id="IPR000866">
    <property type="entry name" value="AhpC/TSA"/>
</dbReference>
<sequence length="162" mass="18760">MVKNRKDGQVSSYVCPTELIAFSDRIDEFKKIHAEVVTISTNSKFSLLTATQVPRNERGFGMMKIPLISDENHKISRDYGILDEEKGVSYRGFFVIDEKGIIRQITINDKQVGRSVDEALRLVQAYQFSDKNEQYCPVDWHPGDECMKPTLQDSLKYYQKHY</sequence>
<evidence type="ECO:0000259" key="11">
    <source>
        <dbReference type="Pfam" id="PF10417"/>
    </source>
</evidence>
<evidence type="ECO:0000256" key="2">
    <source>
        <dbReference type="ARBA" id="ARBA00013017"/>
    </source>
</evidence>
<evidence type="ECO:0000256" key="6">
    <source>
        <dbReference type="ARBA" id="ARBA00023157"/>
    </source>
</evidence>
<proteinExistence type="inferred from homology"/>
<feature type="domain" description="Peroxiredoxin C-terminal" evidence="11">
    <location>
        <begin position="125"/>
        <end position="160"/>
    </location>
</feature>
<evidence type="ECO:0000256" key="3">
    <source>
        <dbReference type="ARBA" id="ARBA00022559"/>
    </source>
</evidence>
<dbReference type="EC" id="1.11.1.24" evidence="2"/>
<dbReference type="PANTHER" id="PTHR10681">
    <property type="entry name" value="THIOREDOXIN PEROXIDASE"/>
    <property type="match status" value="1"/>
</dbReference>
<evidence type="ECO:0000256" key="9">
    <source>
        <dbReference type="PIRSR" id="PIRSR000239-1"/>
    </source>
</evidence>
<keyword evidence="12" id="KW-1185">Reference proteome</keyword>
<accession>A0A914EFH7</accession>
<dbReference type="CDD" id="cd03015">
    <property type="entry name" value="PRX_Typ2cys"/>
    <property type="match status" value="1"/>
</dbReference>
<evidence type="ECO:0000313" key="12">
    <source>
        <dbReference type="Proteomes" id="UP000887540"/>
    </source>
</evidence>
<dbReference type="Gene3D" id="3.40.30.10">
    <property type="entry name" value="Glutaredoxin"/>
    <property type="match status" value="1"/>
</dbReference>
<dbReference type="SUPFAM" id="SSF52833">
    <property type="entry name" value="Thioredoxin-like"/>
    <property type="match status" value="1"/>
</dbReference>
<evidence type="ECO:0000256" key="7">
    <source>
        <dbReference type="ARBA" id="ARBA00023284"/>
    </source>
</evidence>
<comment type="catalytic activity">
    <reaction evidence="8">
        <text>a hydroperoxide + [thioredoxin]-dithiol = an alcohol + [thioredoxin]-disulfide + H2O</text>
        <dbReference type="Rhea" id="RHEA:62620"/>
        <dbReference type="Rhea" id="RHEA-COMP:10698"/>
        <dbReference type="Rhea" id="RHEA-COMP:10700"/>
        <dbReference type="ChEBI" id="CHEBI:15377"/>
        <dbReference type="ChEBI" id="CHEBI:29950"/>
        <dbReference type="ChEBI" id="CHEBI:30879"/>
        <dbReference type="ChEBI" id="CHEBI:35924"/>
        <dbReference type="ChEBI" id="CHEBI:50058"/>
        <dbReference type="EC" id="1.11.1.24"/>
    </reaction>
</comment>
<dbReference type="GO" id="GO:0008379">
    <property type="term" value="F:thioredoxin peroxidase activity"/>
    <property type="evidence" value="ECO:0007669"/>
    <property type="project" value="TreeGrafter"/>
</dbReference>
<dbReference type="InterPro" id="IPR050217">
    <property type="entry name" value="Peroxiredoxin"/>
</dbReference>
<comment type="similarity">
    <text evidence="1">Belongs to the peroxiredoxin family. AhpC/Prx1 subfamily.</text>
</comment>
<dbReference type="AlphaFoldDB" id="A0A914EFH7"/>
<dbReference type="InterPro" id="IPR024706">
    <property type="entry name" value="Peroxiredoxin_AhpC-typ"/>
</dbReference>